<feature type="transmembrane region" description="Helical" evidence="1">
    <location>
        <begin position="7"/>
        <end position="26"/>
    </location>
</feature>
<sequence length="140" mass="15789">MTSSRPYLVVFGIMVFAAGFGAGSFWQTDTLVAQSNGKVFELRTYTTAEGKLPNLQARFRDHTMRIFERHGIENVGYWVPQDTPNTLTYIISHDSRQAAQENWQDFRTDAEWPGVAEASGVGRVQVESAYMEATDYSPLK</sequence>
<dbReference type="Gene3D" id="3.30.70.100">
    <property type="match status" value="1"/>
</dbReference>
<feature type="domain" description="NIPSNAP" evidence="2">
    <location>
        <begin position="40"/>
        <end position="138"/>
    </location>
</feature>
<dbReference type="InterPro" id="IPR012577">
    <property type="entry name" value="NIPSNAP"/>
</dbReference>
<reference evidence="3" key="1">
    <citation type="submission" date="2018-05" db="EMBL/GenBank/DDBJ databases">
        <authorList>
            <person name="Lanie J.A."/>
            <person name="Ng W.-L."/>
            <person name="Kazmierczak K.M."/>
            <person name="Andrzejewski T.M."/>
            <person name="Davidsen T.M."/>
            <person name="Wayne K.J."/>
            <person name="Tettelin H."/>
            <person name="Glass J.I."/>
            <person name="Rusch D."/>
            <person name="Podicherti R."/>
            <person name="Tsui H.-C.T."/>
            <person name="Winkler M.E."/>
        </authorList>
    </citation>
    <scope>NUCLEOTIDE SEQUENCE</scope>
</reference>
<dbReference type="AlphaFoldDB" id="A0A381N814"/>
<evidence type="ECO:0000259" key="2">
    <source>
        <dbReference type="Pfam" id="PF07978"/>
    </source>
</evidence>
<gene>
    <name evidence="3" type="ORF">METZ01_LOCUS2672</name>
</gene>
<evidence type="ECO:0000313" key="3">
    <source>
        <dbReference type="EMBL" id="SUZ49818.1"/>
    </source>
</evidence>
<dbReference type="InterPro" id="IPR011008">
    <property type="entry name" value="Dimeric_a/b-barrel"/>
</dbReference>
<dbReference type="SUPFAM" id="SSF54909">
    <property type="entry name" value="Dimeric alpha+beta barrel"/>
    <property type="match status" value="1"/>
</dbReference>
<dbReference type="EMBL" id="UINC01000137">
    <property type="protein sequence ID" value="SUZ49818.1"/>
    <property type="molecule type" value="Genomic_DNA"/>
</dbReference>
<proteinExistence type="predicted"/>
<keyword evidence="1" id="KW-1133">Transmembrane helix</keyword>
<protein>
    <recommendedName>
        <fullName evidence="2">NIPSNAP domain-containing protein</fullName>
    </recommendedName>
</protein>
<evidence type="ECO:0000256" key="1">
    <source>
        <dbReference type="SAM" id="Phobius"/>
    </source>
</evidence>
<name>A0A381N814_9ZZZZ</name>
<keyword evidence="1" id="KW-0472">Membrane</keyword>
<dbReference type="Pfam" id="PF07978">
    <property type="entry name" value="NIPSNAP"/>
    <property type="match status" value="1"/>
</dbReference>
<organism evidence="3">
    <name type="scientific">marine metagenome</name>
    <dbReference type="NCBI Taxonomy" id="408172"/>
    <lineage>
        <taxon>unclassified sequences</taxon>
        <taxon>metagenomes</taxon>
        <taxon>ecological metagenomes</taxon>
    </lineage>
</organism>
<accession>A0A381N814</accession>
<keyword evidence="1" id="KW-0812">Transmembrane</keyword>